<dbReference type="STRING" id="109895.A0A507E3S3"/>
<evidence type="ECO:0000256" key="1">
    <source>
        <dbReference type="ARBA" id="ARBA00007347"/>
    </source>
</evidence>
<reference evidence="5 6" key="1">
    <citation type="journal article" date="2019" name="Sci. Rep.">
        <title>Comparative genomics of chytrid fungi reveal insights into the obligate biotrophic and pathogenic lifestyle of Synchytrium endobioticum.</title>
        <authorList>
            <person name="van de Vossenberg B.T.L.H."/>
            <person name="Warris S."/>
            <person name="Nguyen H.D.T."/>
            <person name="van Gent-Pelzer M.P.E."/>
            <person name="Joly D.L."/>
            <person name="van de Geest H.C."/>
            <person name="Bonants P.J.M."/>
            <person name="Smith D.S."/>
            <person name="Levesque C.A."/>
            <person name="van der Lee T.A.J."/>
        </authorList>
    </citation>
    <scope>NUCLEOTIDE SEQUENCE [LARGE SCALE GENOMIC DNA]</scope>
    <source>
        <strain evidence="5 6">CBS 809.83</strain>
    </source>
</reference>
<comment type="function">
    <text evidence="3">Required for mitochondrial cytochrome c oxidase (COX) assembly and respiration.</text>
</comment>
<dbReference type="Pfam" id="PF08583">
    <property type="entry name" value="Cmc1"/>
    <property type="match status" value="1"/>
</dbReference>
<dbReference type="Proteomes" id="UP000318582">
    <property type="component" value="Unassembled WGS sequence"/>
</dbReference>
<comment type="similarity">
    <text evidence="1 3">Belongs to the CMC family.</text>
</comment>
<keyword evidence="6" id="KW-1185">Reference proteome</keyword>
<keyword evidence="3" id="KW-0143">Chaperone</keyword>
<dbReference type="AlphaFoldDB" id="A0A507E3S3"/>
<keyword evidence="3" id="KW-0999">Mitochondrion inner membrane</keyword>
<comment type="subcellular location">
    <subcellularLocation>
        <location evidence="3">Mitochondrion inner membrane</location>
    </subcellularLocation>
</comment>
<dbReference type="EMBL" id="QEAQ01000047">
    <property type="protein sequence ID" value="TPX57788.1"/>
    <property type="molecule type" value="Genomic_DNA"/>
</dbReference>
<protein>
    <recommendedName>
        <fullName evidence="3">COX assembly mitochondrial protein</fullName>
    </recommendedName>
</protein>
<keyword evidence="3" id="KW-0472">Membrane</keyword>
<evidence type="ECO:0000256" key="3">
    <source>
        <dbReference type="RuleBase" id="RU364104"/>
    </source>
</evidence>
<feature type="compositionally biased region" description="Pro residues" evidence="4">
    <location>
        <begin position="91"/>
        <end position="101"/>
    </location>
</feature>
<organism evidence="5 6">
    <name type="scientific">Powellomyces hirtus</name>
    <dbReference type="NCBI Taxonomy" id="109895"/>
    <lineage>
        <taxon>Eukaryota</taxon>
        <taxon>Fungi</taxon>
        <taxon>Fungi incertae sedis</taxon>
        <taxon>Chytridiomycota</taxon>
        <taxon>Chytridiomycota incertae sedis</taxon>
        <taxon>Chytridiomycetes</taxon>
        <taxon>Spizellomycetales</taxon>
        <taxon>Powellomycetaceae</taxon>
        <taxon>Powellomyces</taxon>
    </lineage>
</organism>
<keyword evidence="2" id="KW-1015">Disulfide bond</keyword>
<sequence length="101" mass="11590">MVSLTVLSNKEEELIHNQLKKNALTKCSKLVEELVACTRSRTLTVYFACQKHQKILNECLGPYTTETERDKLREVHLATKKEWVKAGKPDNTPPRPGQQKK</sequence>
<evidence type="ECO:0000256" key="4">
    <source>
        <dbReference type="SAM" id="MobiDB-lite"/>
    </source>
</evidence>
<dbReference type="GO" id="GO:0005743">
    <property type="term" value="C:mitochondrial inner membrane"/>
    <property type="evidence" value="ECO:0007669"/>
    <property type="project" value="UniProtKB-SubCell"/>
</dbReference>
<dbReference type="InterPro" id="IPR013892">
    <property type="entry name" value="Cyt_c_biogenesis_Cmc1-like"/>
</dbReference>
<comment type="caution">
    <text evidence="5">The sequence shown here is derived from an EMBL/GenBank/DDBJ whole genome shotgun (WGS) entry which is preliminary data.</text>
</comment>
<gene>
    <name evidence="5" type="ORF">PhCBS80983_g03592</name>
</gene>
<keyword evidence="3" id="KW-0496">Mitochondrion</keyword>
<accession>A0A507E3S3</accession>
<proteinExistence type="inferred from homology"/>
<evidence type="ECO:0000313" key="5">
    <source>
        <dbReference type="EMBL" id="TPX57788.1"/>
    </source>
</evidence>
<evidence type="ECO:0000256" key="2">
    <source>
        <dbReference type="ARBA" id="ARBA00023157"/>
    </source>
</evidence>
<name>A0A507E3S3_9FUNG</name>
<evidence type="ECO:0000313" key="6">
    <source>
        <dbReference type="Proteomes" id="UP000318582"/>
    </source>
</evidence>
<feature type="region of interest" description="Disordered" evidence="4">
    <location>
        <begin position="80"/>
        <end position="101"/>
    </location>
</feature>